<dbReference type="Proteomes" id="UP000887574">
    <property type="component" value="Unplaced"/>
</dbReference>
<reference evidence="2" key="1">
    <citation type="submission" date="2022-11" db="UniProtKB">
        <authorList>
            <consortium name="WormBaseParasite"/>
        </authorList>
    </citation>
    <scope>IDENTIFICATION</scope>
</reference>
<dbReference type="AlphaFoldDB" id="A0A915DIC3"/>
<dbReference type="WBParaSite" id="jg19785">
    <property type="protein sequence ID" value="jg19785"/>
    <property type="gene ID" value="jg19785"/>
</dbReference>
<name>A0A915DIC3_9BILA</name>
<proteinExistence type="predicted"/>
<sequence>MHTSRSETIELLAGLSGVRFCETLPRRNSKFGGGRSTGCIPEGLMLCEQMDERVEVVPRRQNKQTAEIGVQCNIGYQEGRHTSKLNIHSASKATVTKQPHEQLNESTSSIASVLPPNTEEESTKRWLFDTSYIYLEDTKASGGDAANFLSASL</sequence>
<protein>
    <submittedName>
        <fullName evidence="2">Uncharacterized protein</fullName>
    </submittedName>
</protein>
<accession>A0A915DIC3</accession>
<evidence type="ECO:0000313" key="1">
    <source>
        <dbReference type="Proteomes" id="UP000887574"/>
    </source>
</evidence>
<organism evidence="1 2">
    <name type="scientific">Ditylenchus dipsaci</name>
    <dbReference type="NCBI Taxonomy" id="166011"/>
    <lineage>
        <taxon>Eukaryota</taxon>
        <taxon>Metazoa</taxon>
        <taxon>Ecdysozoa</taxon>
        <taxon>Nematoda</taxon>
        <taxon>Chromadorea</taxon>
        <taxon>Rhabditida</taxon>
        <taxon>Tylenchina</taxon>
        <taxon>Tylenchomorpha</taxon>
        <taxon>Sphaerularioidea</taxon>
        <taxon>Anguinidae</taxon>
        <taxon>Anguininae</taxon>
        <taxon>Ditylenchus</taxon>
    </lineage>
</organism>
<evidence type="ECO:0000313" key="2">
    <source>
        <dbReference type="WBParaSite" id="jg19785"/>
    </source>
</evidence>
<keyword evidence="1" id="KW-1185">Reference proteome</keyword>